<proteinExistence type="predicted"/>
<gene>
    <name evidence="3" type="ORF">V1264_010296</name>
</gene>
<feature type="transmembrane region" description="Helical" evidence="1">
    <location>
        <begin position="123"/>
        <end position="144"/>
    </location>
</feature>
<name>A0AAN9AP64_9CAEN</name>
<organism evidence="3 4">
    <name type="scientific">Littorina saxatilis</name>
    <dbReference type="NCBI Taxonomy" id="31220"/>
    <lineage>
        <taxon>Eukaryota</taxon>
        <taxon>Metazoa</taxon>
        <taxon>Spiralia</taxon>
        <taxon>Lophotrochozoa</taxon>
        <taxon>Mollusca</taxon>
        <taxon>Gastropoda</taxon>
        <taxon>Caenogastropoda</taxon>
        <taxon>Littorinimorpha</taxon>
        <taxon>Littorinoidea</taxon>
        <taxon>Littorinidae</taxon>
        <taxon>Littorina</taxon>
    </lineage>
</organism>
<dbReference type="Proteomes" id="UP001374579">
    <property type="component" value="Unassembled WGS sequence"/>
</dbReference>
<reference evidence="3 4" key="1">
    <citation type="submission" date="2024-02" db="EMBL/GenBank/DDBJ databases">
        <title>Chromosome-scale genome assembly of the rough periwinkle Littorina saxatilis.</title>
        <authorList>
            <person name="De Jode A."/>
            <person name="Faria R."/>
            <person name="Formenti G."/>
            <person name="Sims Y."/>
            <person name="Smith T.P."/>
            <person name="Tracey A."/>
            <person name="Wood J.M.D."/>
            <person name="Zagrodzka Z.B."/>
            <person name="Johannesson K."/>
            <person name="Butlin R.K."/>
            <person name="Leder E.H."/>
        </authorList>
    </citation>
    <scope>NUCLEOTIDE SEQUENCE [LARGE SCALE GENOMIC DNA]</scope>
    <source>
        <strain evidence="3">Snail1</strain>
        <tissue evidence="3">Muscle</tissue>
    </source>
</reference>
<feature type="chain" id="PRO_5042948724" evidence="2">
    <location>
        <begin position="22"/>
        <end position="152"/>
    </location>
</feature>
<keyword evidence="2" id="KW-0732">Signal</keyword>
<keyword evidence="1" id="KW-0472">Membrane</keyword>
<keyword evidence="1" id="KW-1133">Transmembrane helix</keyword>
<dbReference type="EMBL" id="JBAMIC010000024">
    <property type="protein sequence ID" value="KAK7090510.1"/>
    <property type="molecule type" value="Genomic_DNA"/>
</dbReference>
<accession>A0AAN9AP64</accession>
<dbReference type="AlphaFoldDB" id="A0AAN9AP64"/>
<evidence type="ECO:0000256" key="2">
    <source>
        <dbReference type="SAM" id="SignalP"/>
    </source>
</evidence>
<evidence type="ECO:0000256" key="1">
    <source>
        <dbReference type="SAM" id="Phobius"/>
    </source>
</evidence>
<keyword evidence="4" id="KW-1185">Reference proteome</keyword>
<feature type="signal peptide" evidence="2">
    <location>
        <begin position="1"/>
        <end position="21"/>
    </location>
</feature>
<sequence length="152" mass="17025">MKSQMLPCVLILLPLISPLSGSSLWNSLPIEIKRSTSLKASAPNNSSRDDCGTEHAVDCMKFSQLYQSLQEDLRYTECVNATRSVRCLEAMLSRCPSLEEEEKDLYAIINQQVLQFREDECSAATIFASSLTLLLTSLLLLYGFPRLINILC</sequence>
<keyword evidence="1" id="KW-0812">Transmembrane</keyword>
<evidence type="ECO:0000313" key="3">
    <source>
        <dbReference type="EMBL" id="KAK7090510.1"/>
    </source>
</evidence>
<evidence type="ECO:0000313" key="4">
    <source>
        <dbReference type="Proteomes" id="UP001374579"/>
    </source>
</evidence>
<protein>
    <submittedName>
        <fullName evidence="3">Uncharacterized protein</fullName>
    </submittedName>
</protein>
<comment type="caution">
    <text evidence="3">The sequence shown here is derived from an EMBL/GenBank/DDBJ whole genome shotgun (WGS) entry which is preliminary data.</text>
</comment>